<dbReference type="PANTHER" id="PTHR34978">
    <property type="entry name" value="POSSIBLE SENSOR-TRANSDUCER PROTEIN BLAR"/>
    <property type="match status" value="1"/>
</dbReference>
<comment type="caution">
    <text evidence="9">The sequence shown here is derived from an EMBL/GenBank/DDBJ whole genome shotgun (WGS) entry which is preliminary data.</text>
</comment>
<feature type="transmembrane region" description="Helical" evidence="7">
    <location>
        <begin position="34"/>
        <end position="59"/>
    </location>
</feature>
<evidence type="ECO:0000256" key="3">
    <source>
        <dbReference type="ARBA" id="ARBA00022801"/>
    </source>
</evidence>
<evidence type="ECO:0000313" key="10">
    <source>
        <dbReference type="Proteomes" id="UP001521150"/>
    </source>
</evidence>
<evidence type="ECO:0000259" key="8">
    <source>
        <dbReference type="Pfam" id="PF01435"/>
    </source>
</evidence>
<dbReference type="InterPro" id="IPR052173">
    <property type="entry name" value="Beta-lactam_resp_regulator"/>
</dbReference>
<comment type="cofactor">
    <cofactor evidence="6">
        <name>Zn(2+)</name>
        <dbReference type="ChEBI" id="CHEBI:29105"/>
    </cofactor>
    <text evidence="6">Binds 1 zinc ion per subunit.</text>
</comment>
<protein>
    <submittedName>
        <fullName evidence="9">M56 family metallopeptidase</fullName>
    </submittedName>
</protein>
<comment type="similarity">
    <text evidence="6">Belongs to the peptidase M48 family.</text>
</comment>
<gene>
    <name evidence="9" type="ORF">LWC34_17365</name>
</gene>
<dbReference type="InterPro" id="IPR001915">
    <property type="entry name" value="Peptidase_M48"/>
</dbReference>
<keyword evidence="10" id="KW-1185">Reference proteome</keyword>
<dbReference type="CDD" id="cd07326">
    <property type="entry name" value="M56_BlaR1_MecR1_like"/>
    <property type="match status" value="1"/>
</dbReference>
<keyword evidence="5 6" id="KW-0482">Metalloprotease</keyword>
<evidence type="ECO:0000256" key="7">
    <source>
        <dbReference type="SAM" id="Phobius"/>
    </source>
</evidence>
<feature type="transmembrane region" description="Helical" evidence="7">
    <location>
        <begin position="6"/>
        <end position="22"/>
    </location>
</feature>
<dbReference type="EMBL" id="JAJVCN010000001">
    <property type="protein sequence ID" value="MCE7004582.1"/>
    <property type="molecule type" value="Genomic_DNA"/>
</dbReference>
<evidence type="ECO:0000313" key="9">
    <source>
        <dbReference type="EMBL" id="MCE7004582.1"/>
    </source>
</evidence>
<dbReference type="RefSeq" id="WP_233726078.1">
    <property type="nucleotide sequence ID" value="NZ_JAJVCN010000001.1"/>
</dbReference>
<keyword evidence="4 6" id="KW-0862">Zinc</keyword>
<organism evidence="9 10">
    <name type="scientific">Kibdelosporangium philippinense</name>
    <dbReference type="NCBI Taxonomy" id="211113"/>
    <lineage>
        <taxon>Bacteria</taxon>
        <taxon>Bacillati</taxon>
        <taxon>Actinomycetota</taxon>
        <taxon>Actinomycetes</taxon>
        <taxon>Pseudonocardiales</taxon>
        <taxon>Pseudonocardiaceae</taxon>
        <taxon>Kibdelosporangium</taxon>
    </lineage>
</organism>
<keyword evidence="1 6" id="KW-0645">Protease</keyword>
<evidence type="ECO:0000256" key="4">
    <source>
        <dbReference type="ARBA" id="ARBA00022833"/>
    </source>
</evidence>
<evidence type="ECO:0000256" key="6">
    <source>
        <dbReference type="RuleBase" id="RU003983"/>
    </source>
</evidence>
<keyword evidence="7" id="KW-1133">Transmembrane helix</keyword>
<proteinExistence type="inferred from homology"/>
<sequence>MISAFALLAGAMAVGLLLPGVLRRLHRTMVDPRVLLSAWLLSIVGVLSGVAIAVILLLIPDHRPASNLLTLIHQCWITVSHGATPRVEEFVGVLGGLAFLGVALRFAVIAAQTVRRRSRASQKHLTTLRIAARVDGGTLWLDHDRPLAFSLGGPVPAIVATEGLNRYLSSAEVAAVLEHERAHLRGRHHLLITWVDALAVAIPFVRLFRQAPAAVRELVELAADVAAVRACGADTVHSALIGVCRDGSPTDALAMARDGVELRLARLCGGIAPAGRIRTNLACGLTAAAAVALPIWTGIWVLLSIALVSCPIFR</sequence>
<name>A0ABS8ZAY8_9PSEU</name>
<feature type="domain" description="Peptidase M48" evidence="8">
    <location>
        <begin position="142"/>
        <end position="198"/>
    </location>
</feature>
<evidence type="ECO:0000256" key="1">
    <source>
        <dbReference type="ARBA" id="ARBA00022670"/>
    </source>
</evidence>
<keyword evidence="2" id="KW-0479">Metal-binding</keyword>
<reference evidence="9 10" key="1">
    <citation type="submission" date="2021-12" db="EMBL/GenBank/DDBJ databases">
        <title>Genome sequence of Kibdelosporangium philippinense ATCC 49844.</title>
        <authorList>
            <person name="Fedorov E.A."/>
            <person name="Omeragic M."/>
            <person name="Shalygina K.F."/>
            <person name="Maclea K.S."/>
        </authorList>
    </citation>
    <scope>NUCLEOTIDE SEQUENCE [LARGE SCALE GENOMIC DNA]</scope>
    <source>
        <strain evidence="9 10">ATCC 49844</strain>
    </source>
</reference>
<dbReference type="Proteomes" id="UP001521150">
    <property type="component" value="Unassembled WGS sequence"/>
</dbReference>
<evidence type="ECO:0000256" key="2">
    <source>
        <dbReference type="ARBA" id="ARBA00022723"/>
    </source>
</evidence>
<keyword evidence="3 6" id="KW-0378">Hydrolase</keyword>
<keyword evidence="7" id="KW-0472">Membrane</keyword>
<evidence type="ECO:0000256" key="5">
    <source>
        <dbReference type="ARBA" id="ARBA00023049"/>
    </source>
</evidence>
<dbReference type="Gene3D" id="3.30.2010.10">
    <property type="entry name" value="Metalloproteases ('zincins'), catalytic domain"/>
    <property type="match status" value="1"/>
</dbReference>
<keyword evidence="7" id="KW-0812">Transmembrane</keyword>
<feature type="transmembrane region" description="Helical" evidence="7">
    <location>
        <begin position="90"/>
        <end position="111"/>
    </location>
</feature>
<accession>A0ABS8ZAY8</accession>
<dbReference type="Pfam" id="PF01435">
    <property type="entry name" value="Peptidase_M48"/>
    <property type="match status" value="1"/>
</dbReference>
<dbReference type="PANTHER" id="PTHR34978:SF3">
    <property type="entry name" value="SLR0241 PROTEIN"/>
    <property type="match status" value="1"/>
</dbReference>